<protein>
    <submittedName>
        <fullName evidence="2">Glycosyltransferase</fullName>
    </submittedName>
</protein>
<dbReference type="EMBL" id="WTVQ01000019">
    <property type="protein sequence ID" value="NMG75568.1"/>
    <property type="molecule type" value="Genomic_DNA"/>
</dbReference>
<dbReference type="PANTHER" id="PTHR21015">
    <property type="entry name" value="UDP-N-ACETYLGLUCOSAMINE--N-ACETYLMURAMYL-(PENTAPEPTIDE) PYROPHOSPHORYL-UNDECAPRENOL N-ACETYLGLUCOSAMINE TRANSFERASE 1"/>
    <property type="match status" value="1"/>
</dbReference>
<evidence type="ECO:0000313" key="3">
    <source>
        <dbReference type="Proteomes" id="UP000648984"/>
    </source>
</evidence>
<organism evidence="2 3">
    <name type="scientific">Aromatoleum diolicum</name>
    <dbReference type="NCBI Taxonomy" id="75796"/>
    <lineage>
        <taxon>Bacteria</taxon>
        <taxon>Pseudomonadati</taxon>
        <taxon>Pseudomonadota</taxon>
        <taxon>Betaproteobacteria</taxon>
        <taxon>Rhodocyclales</taxon>
        <taxon>Rhodocyclaceae</taxon>
        <taxon>Aromatoleum</taxon>
    </lineage>
</organism>
<evidence type="ECO:0000313" key="2">
    <source>
        <dbReference type="EMBL" id="NMG75568.1"/>
    </source>
</evidence>
<dbReference type="InterPro" id="IPR007235">
    <property type="entry name" value="Glyco_trans_28_C"/>
</dbReference>
<evidence type="ECO:0000259" key="1">
    <source>
        <dbReference type="Pfam" id="PF04101"/>
    </source>
</evidence>
<dbReference type="Proteomes" id="UP000648984">
    <property type="component" value="Unassembled WGS sequence"/>
</dbReference>
<feature type="domain" description="Glycosyl transferase family 28 C-terminal" evidence="1">
    <location>
        <begin position="277"/>
        <end position="359"/>
    </location>
</feature>
<sequence length="430" mass="47458">MKRVLVYSHDTFGLGNIRRMLEIARHLVDNEPDLSVLIITGSPMLHAFRIPPRIDYVKLPCLSRNAAGGYGARYLDMDLQSTVRLRANLIRSTIADFAPDLILVDKKPFGVEEELAGALEALPADMTRPKLVLLLRDILDSPEATMRVWRKNRYFEAIDEHYDDVLVVGNAEVFDLRAEYAFPPCTADKVRFCGYIARKPGRRSRASVRAELAVTPAQPLVLVTAGGGEDGDAMISAYVEGLASLPPPARPRSHIVFGPEMAADRRDAICRLADTLDCVTRQDFSDDMMSLMDAADVVVSMGGYNTVCELLTLHKRAVVVPRVRPVQEQCIRAERMAELGLMRIVHPDRLTPQGLLQAVGLETAALRGNGENPISIRLDGLEQVGRAIFGLIGTKRRDVAPRRPQAVPSSSRSIPTWTNFAPTVAQSASW</sequence>
<gene>
    <name evidence="2" type="ORF">GPA25_12445</name>
</gene>
<reference evidence="2 3" key="1">
    <citation type="submission" date="2019-12" db="EMBL/GenBank/DDBJ databases">
        <title>Comparative genomics gives insights into the taxonomy of the Azoarcus-Aromatoleum group and reveals separate origins of nif in the plant-associated Azoarcus and non-plant-associated Aromatoleum sub-groups.</title>
        <authorList>
            <person name="Lafos M."/>
            <person name="Maluk M."/>
            <person name="Batista M."/>
            <person name="Junghare M."/>
            <person name="Carmona M."/>
            <person name="Faoro H."/>
            <person name="Cruz L.M."/>
            <person name="Battistoni F."/>
            <person name="De Souza E."/>
            <person name="Pedrosa F."/>
            <person name="Chen W.-M."/>
            <person name="Poole P.S."/>
            <person name="Dixon R.A."/>
            <person name="James E.K."/>
        </authorList>
    </citation>
    <scope>NUCLEOTIDE SEQUENCE [LARGE SCALE GENOMIC DNA]</scope>
    <source>
        <strain evidence="2 3">22Lin</strain>
    </source>
</reference>
<dbReference type="RefSeq" id="WP_169260723.1">
    <property type="nucleotide sequence ID" value="NZ_WTVQ01000019.1"/>
</dbReference>
<dbReference type="PANTHER" id="PTHR21015:SF28">
    <property type="entry name" value="SLL1722 PROTEIN"/>
    <property type="match status" value="1"/>
</dbReference>
<keyword evidence="3" id="KW-1185">Reference proteome</keyword>
<dbReference type="SUPFAM" id="SSF53756">
    <property type="entry name" value="UDP-Glycosyltransferase/glycogen phosphorylase"/>
    <property type="match status" value="1"/>
</dbReference>
<comment type="caution">
    <text evidence="2">The sequence shown here is derived from an EMBL/GenBank/DDBJ whole genome shotgun (WGS) entry which is preliminary data.</text>
</comment>
<dbReference type="Gene3D" id="3.40.50.2000">
    <property type="entry name" value="Glycogen Phosphorylase B"/>
    <property type="match status" value="1"/>
</dbReference>
<accession>A0ABX1QC70</accession>
<name>A0ABX1QC70_9RHOO</name>
<dbReference type="Pfam" id="PF04101">
    <property type="entry name" value="Glyco_tran_28_C"/>
    <property type="match status" value="1"/>
</dbReference>
<proteinExistence type="predicted"/>